<keyword evidence="10" id="KW-0472">Membrane</keyword>
<name>A0A077ZAH0_TRITR</name>
<dbReference type="FunFam" id="1.20.1270.60:FF:000022">
    <property type="entry name" value="Sorting nexin 3 protein"/>
    <property type="match status" value="1"/>
</dbReference>
<evidence type="ECO:0000256" key="6">
    <source>
        <dbReference type="ARBA" id="ARBA00022490"/>
    </source>
</evidence>
<accession>A0A077ZAH0</accession>
<dbReference type="GO" id="GO:0010008">
    <property type="term" value="C:endosome membrane"/>
    <property type="evidence" value="ECO:0007669"/>
    <property type="project" value="TreeGrafter"/>
</dbReference>
<dbReference type="InterPro" id="IPR027267">
    <property type="entry name" value="AH/BAR_dom_sf"/>
</dbReference>
<keyword evidence="6" id="KW-0963">Cytoplasm</keyword>
<comment type="subcellular location">
    <subcellularLocation>
        <location evidence="2">Cytoplasm</location>
    </subcellularLocation>
    <subcellularLocation>
        <location evidence="3">Golgi apparatus</location>
    </subcellularLocation>
    <subcellularLocation>
        <location evidence="1">Membrane</location>
        <topology evidence="1">Peripheral membrane protein</topology>
        <orientation evidence="1">Cytoplasmic side</orientation>
    </subcellularLocation>
</comment>
<dbReference type="PROSITE" id="PS50195">
    <property type="entry name" value="PX"/>
    <property type="match status" value="1"/>
</dbReference>
<dbReference type="Pfam" id="PF09325">
    <property type="entry name" value="Vps5"/>
    <property type="match status" value="1"/>
</dbReference>
<proteinExistence type="inferred from homology"/>
<evidence type="ECO:0000256" key="10">
    <source>
        <dbReference type="ARBA" id="ARBA00023136"/>
    </source>
</evidence>
<evidence type="ECO:0000256" key="7">
    <source>
        <dbReference type="ARBA" id="ARBA00022553"/>
    </source>
</evidence>
<dbReference type="SUPFAM" id="SSF64268">
    <property type="entry name" value="PX domain"/>
    <property type="match status" value="1"/>
</dbReference>
<feature type="domain" description="PX" evidence="12">
    <location>
        <begin position="148"/>
        <end position="283"/>
    </location>
</feature>
<keyword evidence="9" id="KW-0333">Golgi apparatus</keyword>
<evidence type="ECO:0000256" key="9">
    <source>
        <dbReference type="ARBA" id="ARBA00023034"/>
    </source>
</evidence>
<dbReference type="GO" id="GO:0035091">
    <property type="term" value="F:phosphatidylinositol binding"/>
    <property type="evidence" value="ECO:0007669"/>
    <property type="project" value="InterPro"/>
</dbReference>
<keyword evidence="7" id="KW-0597">Phosphoprotein</keyword>
<evidence type="ECO:0000256" key="11">
    <source>
        <dbReference type="SAM" id="Coils"/>
    </source>
</evidence>
<dbReference type="SMART" id="SM00312">
    <property type="entry name" value="PX"/>
    <property type="match status" value="1"/>
</dbReference>
<organism evidence="13 14">
    <name type="scientific">Trichuris trichiura</name>
    <name type="common">Whipworm</name>
    <name type="synonym">Trichocephalus trichiurus</name>
    <dbReference type="NCBI Taxonomy" id="36087"/>
    <lineage>
        <taxon>Eukaryota</taxon>
        <taxon>Metazoa</taxon>
        <taxon>Ecdysozoa</taxon>
        <taxon>Nematoda</taxon>
        <taxon>Enoplea</taxon>
        <taxon>Dorylaimia</taxon>
        <taxon>Trichinellida</taxon>
        <taxon>Trichuridae</taxon>
        <taxon>Trichuris</taxon>
    </lineage>
</organism>
<evidence type="ECO:0000256" key="1">
    <source>
        <dbReference type="ARBA" id="ARBA00004287"/>
    </source>
</evidence>
<reference evidence="13" key="1">
    <citation type="submission" date="2014-01" db="EMBL/GenBank/DDBJ databases">
        <authorList>
            <person name="Aslett M."/>
        </authorList>
    </citation>
    <scope>NUCLEOTIDE SEQUENCE</scope>
</reference>
<dbReference type="GO" id="GO:0015031">
    <property type="term" value="P:protein transport"/>
    <property type="evidence" value="ECO:0007669"/>
    <property type="project" value="UniProtKB-KW"/>
</dbReference>
<sequence>MEPTKEGPGSLFDEEDDLFRPALEVGDFIVPDELLHWSRQGISDEINLDGDEEAAVKGARLQLDNSSVDNQATISLAGDNTSDAVDQINGITEPQSDRCISSGLSEVDMSSETTTHPSMPFPSSTLNRPAVLSVSSEPDNAADEPLELRINIDIDKYEKRGEGVAAYMVYKVVTKIPSSVPGFSKKEYVAWRRFSDFLGLHDKLYDKYLPHGRIVPPAPAKNVFVSTKTKMVKGTVEEDPVAAEFLERRRASLERYIRRTADHPVLLRDPDFQNFITFEGELPKASQTAVISGTTIKRIWDRVSEGFNRIAISKMDENDAWFNERHYEVEQLEIEMRKLLAKAESLVSVRKEYSVATEGFCKCLSMLTACEENTSLSRALSLLCETMENVSQLQNDQADKDFFILYEMLKDYVALIEVVKEVFFERVKAWNGWQNALQTLTKKRETKSRYELAGKTDRIPQALKEVEEWEQKSDDAEQHFHHVSSSIQKEYKRFDQHRVKEFKQMLIHLLETVAGTQQQVSKAGECKFNFLYESICILFQLAKCWETFIPDARAIL</sequence>
<dbReference type="Gene3D" id="1.20.1270.60">
    <property type="entry name" value="Arfaptin homology (AH) domain/BAR domain"/>
    <property type="match status" value="1"/>
</dbReference>
<dbReference type="GO" id="GO:0098796">
    <property type="term" value="C:membrane protein complex"/>
    <property type="evidence" value="ECO:0007669"/>
    <property type="project" value="UniProtKB-ARBA"/>
</dbReference>
<evidence type="ECO:0000313" key="14">
    <source>
        <dbReference type="Proteomes" id="UP000030665"/>
    </source>
</evidence>
<feature type="coiled-coil region" evidence="11">
    <location>
        <begin position="452"/>
        <end position="479"/>
    </location>
</feature>
<dbReference type="PANTHER" id="PTHR10555:SF170">
    <property type="entry name" value="FI18122P1"/>
    <property type="match status" value="1"/>
</dbReference>
<dbReference type="Proteomes" id="UP000030665">
    <property type="component" value="Unassembled WGS sequence"/>
</dbReference>
<evidence type="ECO:0000256" key="3">
    <source>
        <dbReference type="ARBA" id="ARBA00004555"/>
    </source>
</evidence>
<protein>
    <submittedName>
        <fullName evidence="13">Sorting nexin 2</fullName>
    </submittedName>
</protein>
<dbReference type="InterPro" id="IPR036871">
    <property type="entry name" value="PX_dom_sf"/>
</dbReference>
<dbReference type="Pfam" id="PF00787">
    <property type="entry name" value="PX"/>
    <property type="match status" value="1"/>
</dbReference>
<evidence type="ECO:0000259" key="12">
    <source>
        <dbReference type="PROSITE" id="PS50195"/>
    </source>
</evidence>
<dbReference type="Gene3D" id="3.30.1520.10">
    <property type="entry name" value="Phox-like domain"/>
    <property type="match status" value="1"/>
</dbReference>
<gene>
    <name evidence="13" type="ORF">TTRE_0000393801</name>
</gene>
<dbReference type="InterPro" id="IPR001683">
    <property type="entry name" value="PX_dom"/>
</dbReference>
<evidence type="ECO:0000256" key="8">
    <source>
        <dbReference type="ARBA" id="ARBA00022927"/>
    </source>
</evidence>
<dbReference type="EMBL" id="HG805970">
    <property type="protein sequence ID" value="CDW55665.1"/>
    <property type="molecule type" value="Genomic_DNA"/>
</dbReference>
<evidence type="ECO:0000313" key="13">
    <source>
        <dbReference type="EMBL" id="CDW55665.1"/>
    </source>
</evidence>
<evidence type="ECO:0000256" key="4">
    <source>
        <dbReference type="ARBA" id="ARBA00010883"/>
    </source>
</evidence>
<dbReference type="GO" id="GO:0005829">
    <property type="term" value="C:cytosol"/>
    <property type="evidence" value="ECO:0007669"/>
    <property type="project" value="GOC"/>
</dbReference>
<evidence type="ECO:0000256" key="5">
    <source>
        <dbReference type="ARBA" id="ARBA00022448"/>
    </source>
</evidence>
<reference evidence="13" key="2">
    <citation type="submission" date="2014-03" db="EMBL/GenBank/DDBJ databases">
        <title>The whipworm genome and dual-species transcriptomics of an intimate host-pathogen interaction.</title>
        <authorList>
            <person name="Foth B.J."/>
            <person name="Tsai I.J."/>
            <person name="Reid A.J."/>
            <person name="Bancroft A.J."/>
            <person name="Nichol S."/>
            <person name="Tracey A."/>
            <person name="Holroyd N."/>
            <person name="Cotton J.A."/>
            <person name="Stanley E.J."/>
            <person name="Zarowiecki M."/>
            <person name="Liu J.Z."/>
            <person name="Huckvale T."/>
            <person name="Cooper P.J."/>
            <person name="Grencis R.K."/>
            <person name="Berriman M."/>
        </authorList>
    </citation>
    <scope>NUCLEOTIDE SEQUENCE [LARGE SCALE GENOMIC DNA]</scope>
</reference>
<dbReference type="AlphaFoldDB" id="A0A077ZAH0"/>
<keyword evidence="14" id="KW-1185">Reference proteome</keyword>
<keyword evidence="5" id="KW-0813">Transport</keyword>
<dbReference type="GO" id="GO:0034498">
    <property type="term" value="P:early endosome to Golgi transport"/>
    <property type="evidence" value="ECO:0007669"/>
    <property type="project" value="TreeGrafter"/>
</dbReference>
<comment type="similarity">
    <text evidence="4">Belongs to the sorting nexin family.</text>
</comment>
<dbReference type="InterPro" id="IPR015404">
    <property type="entry name" value="Vps5_C"/>
</dbReference>
<dbReference type="GO" id="GO:0005794">
    <property type="term" value="C:Golgi apparatus"/>
    <property type="evidence" value="ECO:0007669"/>
    <property type="project" value="UniProtKB-SubCell"/>
</dbReference>
<dbReference type="CDD" id="cd07623">
    <property type="entry name" value="BAR_SNX1_2"/>
    <property type="match status" value="1"/>
</dbReference>
<dbReference type="OrthoDB" id="271164at2759"/>
<keyword evidence="8" id="KW-0653">Protein transport</keyword>
<evidence type="ECO:0000256" key="2">
    <source>
        <dbReference type="ARBA" id="ARBA00004496"/>
    </source>
</evidence>
<dbReference type="PANTHER" id="PTHR10555">
    <property type="entry name" value="SORTING NEXIN"/>
    <property type="match status" value="1"/>
</dbReference>
<dbReference type="STRING" id="36087.A0A077ZAH0"/>
<keyword evidence="11" id="KW-0175">Coiled coil</keyword>